<accession>A0A0W0YZG5</accession>
<dbReference type="InterPro" id="IPR012328">
    <property type="entry name" value="Chalcone/stilbene_synt_C"/>
</dbReference>
<dbReference type="InterPro" id="IPR011141">
    <property type="entry name" value="Polyketide_synthase_type-III"/>
</dbReference>
<dbReference type="AlphaFoldDB" id="A0A0W0YZG5"/>
<dbReference type="PATRIC" id="fig|45074.5.peg.1928"/>
<sequence length="103" mass="11689">MFTEKLLQQSHSSFDDIHHYAIHPGGMKILQACEAALNIPTQKNEHAYEVLRNYGNMSSATILFVLKKIWDKLTIKDDNQNVFSCAFGPGLTLEAMILKIYCN</sequence>
<dbReference type="PANTHER" id="PTHR11877:SF46">
    <property type="entry name" value="TYPE III POLYKETIDE SYNTHASE A"/>
    <property type="match status" value="1"/>
</dbReference>
<keyword evidence="5" id="KW-1185">Reference proteome</keyword>
<dbReference type="Pfam" id="PF02797">
    <property type="entry name" value="Chal_sti_synt_C"/>
    <property type="match status" value="1"/>
</dbReference>
<comment type="caution">
    <text evidence="4">The sequence shown here is derived from an EMBL/GenBank/DDBJ whole genome shotgun (WGS) entry which is preliminary data.</text>
</comment>
<dbReference type="STRING" id="45074.Lsan_1812"/>
<dbReference type="PANTHER" id="PTHR11877">
    <property type="entry name" value="HYDROXYMETHYLGLUTARYL-COA SYNTHASE"/>
    <property type="match status" value="1"/>
</dbReference>
<comment type="similarity">
    <text evidence="1">Belongs to the thiolase-like superfamily. Chalcone/stilbene synthases family.</text>
</comment>
<name>A0A0W0YZG5_9GAMM</name>
<dbReference type="RefSeq" id="WP_058514097.1">
    <property type="nucleotide sequence ID" value="NZ_CAAAIH010000069.1"/>
</dbReference>
<gene>
    <name evidence="4" type="ORF">Lsan_1812</name>
</gene>
<reference evidence="4 5" key="1">
    <citation type="submission" date="2015-11" db="EMBL/GenBank/DDBJ databases">
        <title>Genomic analysis of 38 Legionella species identifies large and diverse effector repertoires.</title>
        <authorList>
            <person name="Burstein D."/>
            <person name="Amaro F."/>
            <person name="Zusman T."/>
            <person name="Lifshitz Z."/>
            <person name="Cohen O."/>
            <person name="Gilbert J.A."/>
            <person name="Pupko T."/>
            <person name="Shuman H.A."/>
            <person name="Segal G."/>
        </authorList>
    </citation>
    <scope>NUCLEOTIDE SEQUENCE [LARGE SCALE GENOMIC DNA]</scope>
    <source>
        <strain evidence="4 5">SC-63-C7</strain>
    </source>
</reference>
<dbReference type="EMBL" id="LNYU01000037">
    <property type="protein sequence ID" value="KTD62279.1"/>
    <property type="molecule type" value="Genomic_DNA"/>
</dbReference>
<feature type="domain" description="Chalcone/stilbene synthase C-terminal" evidence="3">
    <location>
        <begin position="10"/>
        <end position="99"/>
    </location>
</feature>
<keyword evidence="4" id="KW-0012">Acyltransferase</keyword>
<evidence type="ECO:0000259" key="3">
    <source>
        <dbReference type="Pfam" id="PF02797"/>
    </source>
</evidence>
<evidence type="ECO:0000256" key="1">
    <source>
        <dbReference type="ARBA" id="ARBA00005531"/>
    </source>
</evidence>
<organism evidence="4 5">
    <name type="scientific">Legionella santicrucis</name>
    <dbReference type="NCBI Taxonomy" id="45074"/>
    <lineage>
        <taxon>Bacteria</taxon>
        <taxon>Pseudomonadati</taxon>
        <taxon>Pseudomonadota</taxon>
        <taxon>Gammaproteobacteria</taxon>
        <taxon>Legionellales</taxon>
        <taxon>Legionellaceae</taxon>
        <taxon>Legionella</taxon>
    </lineage>
</organism>
<dbReference type="GO" id="GO:0016210">
    <property type="term" value="F:naringenin-chalcone synthase activity"/>
    <property type="evidence" value="ECO:0007669"/>
    <property type="project" value="UniProtKB-EC"/>
</dbReference>
<dbReference type="Proteomes" id="UP000054703">
    <property type="component" value="Unassembled WGS sequence"/>
</dbReference>
<evidence type="ECO:0000313" key="4">
    <source>
        <dbReference type="EMBL" id="KTD62279.1"/>
    </source>
</evidence>
<protein>
    <submittedName>
        <fullName evidence="4">Naringenin-chalcone synthase</fullName>
        <ecNumber evidence="4">2.3.1.74</ecNumber>
    </submittedName>
</protein>
<dbReference type="GO" id="GO:0030639">
    <property type="term" value="P:polyketide biosynthetic process"/>
    <property type="evidence" value="ECO:0007669"/>
    <property type="project" value="TreeGrafter"/>
</dbReference>
<dbReference type="SUPFAM" id="SSF53901">
    <property type="entry name" value="Thiolase-like"/>
    <property type="match status" value="1"/>
</dbReference>
<keyword evidence="2 4" id="KW-0808">Transferase</keyword>
<proteinExistence type="inferred from homology"/>
<dbReference type="EC" id="2.3.1.74" evidence="4"/>
<dbReference type="InterPro" id="IPR016039">
    <property type="entry name" value="Thiolase-like"/>
</dbReference>
<dbReference type="OrthoDB" id="9786288at2"/>
<evidence type="ECO:0000313" key="5">
    <source>
        <dbReference type="Proteomes" id="UP000054703"/>
    </source>
</evidence>
<dbReference type="Gene3D" id="3.40.47.10">
    <property type="match status" value="1"/>
</dbReference>
<evidence type="ECO:0000256" key="2">
    <source>
        <dbReference type="ARBA" id="ARBA00022679"/>
    </source>
</evidence>